<evidence type="ECO:0008006" key="3">
    <source>
        <dbReference type="Google" id="ProtNLM"/>
    </source>
</evidence>
<name>A0ABT9E8K7_9PROT</name>
<gene>
    <name evidence="1" type="ORF">Q7A36_29185</name>
</gene>
<evidence type="ECO:0000313" key="1">
    <source>
        <dbReference type="EMBL" id="MDO9712452.1"/>
    </source>
</evidence>
<protein>
    <recommendedName>
        <fullName evidence="3">Phage gp6-like head-tail connector protein</fullName>
    </recommendedName>
</protein>
<reference evidence="1 2" key="1">
    <citation type="submission" date="2023-08" db="EMBL/GenBank/DDBJ databases">
        <title>The draft genome sequence of Paracraurococcus sp. LOR1-02.</title>
        <authorList>
            <person name="Kingkaew E."/>
            <person name="Tanasupawat S."/>
        </authorList>
    </citation>
    <scope>NUCLEOTIDE SEQUENCE [LARGE SCALE GENOMIC DNA]</scope>
    <source>
        <strain evidence="1 2">LOR1-02</strain>
    </source>
</reference>
<comment type="caution">
    <text evidence="1">The sequence shown here is derived from an EMBL/GenBank/DDBJ whole genome shotgun (WGS) entry which is preliminary data.</text>
</comment>
<dbReference type="Proteomes" id="UP001243009">
    <property type="component" value="Unassembled WGS sequence"/>
</dbReference>
<dbReference type="EMBL" id="JAUTWS010000048">
    <property type="protein sequence ID" value="MDO9712452.1"/>
    <property type="molecule type" value="Genomic_DNA"/>
</dbReference>
<evidence type="ECO:0000313" key="2">
    <source>
        <dbReference type="Proteomes" id="UP001243009"/>
    </source>
</evidence>
<dbReference type="RefSeq" id="WP_305107307.1">
    <property type="nucleotide sequence ID" value="NZ_JAUTWS010000048.1"/>
</dbReference>
<organism evidence="1 2">
    <name type="scientific">Paracraurococcus lichenis</name>
    <dbReference type="NCBI Taxonomy" id="3064888"/>
    <lineage>
        <taxon>Bacteria</taxon>
        <taxon>Pseudomonadati</taxon>
        <taxon>Pseudomonadota</taxon>
        <taxon>Alphaproteobacteria</taxon>
        <taxon>Acetobacterales</taxon>
        <taxon>Roseomonadaceae</taxon>
        <taxon>Paracraurococcus</taxon>
    </lineage>
</organism>
<sequence length="201" mass="21871">MLTVLTPASTDDLTILATLKAELGVTDAASDTYLADLITQVSGTCASFCGRPGWGRETVRQIERLAGWRDCIFLERDLVPSISSVTAADTALVADVDYELDGSLLYRLSGDRRVAWSCGRVVIEYAAGYPLLGGLPYDLERAALDLCKAWWSAKGRDPQVRSLKVLNEIETAYFDPDKVQSIGGLPIDIAARLQPYRAVAL</sequence>
<proteinExistence type="predicted"/>
<keyword evidence="2" id="KW-1185">Reference proteome</keyword>
<accession>A0ABT9E8K7</accession>